<accession>A0A5A8CDA9</accession>
<comment type="caution">
    <text evidence="2">The sequence shown here is derived from an EMBL/GenBank/DDBJ whole genome shotgun (WGS) entry which is preliminary data.</text>
</comment>
<keyword evidence="1" id="KW-0732">Signal</keyword>
<reference evidence="2 3" key="1">
    <citation type="submission" date="2019-07" db="EMBL/GenBank/DDBJ databases">
        <title>Genomes of Cafeteria roenbergensis.</title>
        <authorList>
            <person name="Fischer M.G."/>
            <person name="Hackl T."/>
            <person name="Roman M."/>
        </authorList>
    </citation>
    <scope>NUCLEOTIDE SEQUENCE [LARGE SCALE GENOMIC DNA]</scope>
    <source>
        <strain evidence="2 3">BVI</strain>
    </source>
</reference>
<dbReference type="AlphaFoldDB" id="A0A5A8CDA9"/>
<gene>
    <name evidence="2" type="ORF">FNF29_04915</name>
</gene>
<dbReference type="EMBL" id="VLTN01000030">
    <property type="protein sequence ID" value="KAA0151026.1"/>
    <property type="molecule type" value="Genomic_DNA"/>
</dbReference>
<name>A0A5A8CDA9_CAFRO</name>
<feature type="signal peptide" evidence="1">
    <location>
        <begin position="1"/>
        <end position="30"/>
    </location>
</feature>
<organism evidence="2 3">
    <name type="scientific">Cafeteria roenbergensis</name>
    <name type="common">Marine flagellate</name>
    <dbReference type="NCBI Taxonomy" id="33653"/>
    <lineage>
        <taxon>Eukaryota</taxon>
        <taxon>Sar</taxon>
        <taxon>Stramenopiles</taxon>
        <taxon>Bigyra</taxon>
        <taxon>Opalozoa</taxon>
        <taxon>Bicosoecida</taxon>
        <taxon>Cafeteriaceae</taxon>
        <taxon>Cafeteria</taxon>
    </lineage>
</organism>
<dbReference type="Proteomes" id="UP000323011">
    <property type="component" value="Unassembled WGS sequence"/>
</dbReference>
<evidence type="ECO:0000313" key="2">
    <source>
        <dbReference type="EMBL" id="KAA0151026.1"/>
    </source>
</evidence>
<feature type="chain" id="PRO_5023030934" evidence="1">
    <location>
        <begin position="31"/>
        <end position="477"/>
    </location>
</feature>
<evidence type="ECO:0000313" key="3">
    <source>
        <dbReference type="Proteomes" id="UP000323011"/>
    </source>
</evidence>
<sequence length="477" mass="50957">MPCPPGDGRVARKGPLRVLIALAAFVSAAALERGNPELQRLLETSGLEKRGALLPFCWEEPGVGLPDPQTPAEFVPLPVAPHSLVEPDPDQPREREVVALGPSTFDFRGVADYLASMGAQARVTVAVYHSVHQLRRTLVETLGLCSGRLAARRDTIALVIPPRLHGNSLAAIGECKHDRNVWVWNTEQLTNPGYLALTSVLMQQGWRVVDMLAQNRCLVWFSLCARGALGRELCGAASGGRGEGSCPGGLSIRGGGGTMLLESAQGCESGDDDPRIGLGCRTFVDEVYSAGALPEVAGGGSVALRVVPYQLTSEVDRLRELLSRVRPEEREYDVAFVGATSFARRTAVAAMAAQGLTVAIVNGDPANRDLGIASARVLVNIHYQATYFVFESLRCDRWIAAGHVVVSEPSWGDDTNDLRGAYVTSPEPTPHSLAATVVRVLSDLEGTRARLSAALSERLESVRASRGAALASWLADD</sequence>
<protein>
    <submittedName>
        <fullName evidence="2">Uncharacterized protein</fullName>
    </submittedName>
</protein>
<keyword evidence="3" id="KW-1185">Reference proteome</keyword>
<evidence type="ECO:0000256" key="1">
    <source>
        <dbReference type="SAM" id="SignalP"/>
    </source>
</evidence>
<proteinExistence type="predicted"/>